<dbReference type="Gene3D" id="3.30.560.10">
    <property type="entry name" value="Glucose Oxidase, domain 3"/>
    <property type="match status" value="1"/>
</dbReference>
<dbReference type="SUPFAM" id="SSF54373">
    <property type="entry name" value="FAD-linked reductases, C-terminal domain"/>
    <property type="match status" value="1"/>
</dbReference>
<evidence type="ECO:0000313" key="4">
    <source>
        <dbReference type="Proteomes" id="UP000661280"/>
    </source>
</evidence>
<feature type="domain" description="Glucose-methanol-choline oxidoreductase C-terminal" evidence="2">
    <location>
        <begin position="138"/>
        <end position="202"/>
    </location>
</feature>
<comment type="similarity">
    <text evidence="1">Belongs to the GMC oxidoreductase family.</text>
</comment>
<protein>
    <recommendedName>
        <fullName evidence="2">Glucose-methanol-choline oxidoreductase C-terminal domain-containing protein</fullName>
    </recommendedName>
</protein>
<evidence type="ECO:0000313" key="3">
    <source>
        <dbReference type="EMBL" id="BCR98268.1"/>
    </source>
</evidence>
<organism evidence="3 4">
    <name type="scientific">Aspergillus kawachii</name>
    <name type="common">White koji mold</name>
    <name type="synonym">Aspergillus awamori var. kawachi</name>
    <dbReference type="NCBI Taxonomy" id="1069201"/>
    <lineage>
        <taxon>Eukaryota</taxon>
        <taxon>Fungi</taxon>
        <taxon>Dikarya</taxon>
        <taxon>Ascomycota</taxon>
        <taxon>Pezizomycotina</taxon>
        <taxon>Eurotiomycetes</taxon>
        <taxon>Eurotiomycetidae</taxon>
        <taxon>Eurotiales</taxon>
        <taxon>Aspergillaceae</taxon>
        <taxon>Aspergillus</taxon>
        <taxon>Aspergillus subgen. Circumdati</taxon>
    </lineage>
</organism>
<dbReference type="OrthoDB" id="269227at2759"/>
<dbReference type="PANTHER" id="PTHR11552:SF138">
    <property type="entry name" value="DEHYDROGENASE PKFF-RELATED"/>
    <property type="match status" value="1"/>
</dbReference>
<dbReference type="Pfam" id="PF05199">
    <property type="entry name" value="GMC_oxred_C"/>
    <property type="match status" value="1"/>
</dbReference>
<reference evidence="3" key="2">
    <citation type="submission" date="2021-02" db="EMBL/GenBank/DDBJ databases">
        <title>Aspergillus luchuensis mut. kawachii IFO 4304 genome sequence.</title>
        <authorList>
            <person name="Mori K."/>
            <person name="Kadooka C."/>
            <person name="Goto M."/>
            <person name="Futagami T."/>
        </authorList>
    </citation>
    <scope>NUCLEOTIDE SEQUENCE</scope>
    <source>
        <strain evidence="3">IFO 4308</strain>
    </source>
</reference>
<dbReference type="AlphaFoldDB" id="A0A7R7ZXC8"/>
<dbReference type="InterPro" id="IPR007867">
    <property type="entry name" value="GMC_OxRtase_C"/>
</dbReference>
<dbReference type="InterPro" id="IPR036188">
    <property type="entry name" value="FAD/NAD-bd_sf"/>
</dbReference>
<reference evidence="3" key="1">
    <citation type="submission" date="2021-01" db="EMBL/GenBank/DDBJ databases">
        <authorList>
            <consortium name="Aspergillus luchuensis mut. kawachii IFO 4304 genome sequencing consortium"/>
            <person name="Kazuki M."/>
            <person name="Futagami T."/>
        </authorList>
    </citation>
    <scope>NUCLEOTIDE SEQUENCE</scope>
    <source>
        <strain evidence="3">IFO 4308</strain>
    </source>
</reference>
<name>A0A7R7ZXC8_ASPKA</name>
<dbReference type="GO" id="GO:0050660">
    <property type="term" value="F:flavin adenine dinucleotide binding"/>
    <property type="evidence" value="ECO:0007669"/>
    <property type="project" value="InterPro"/>
</dbReference>
<dbReference type="GO" id="GO:0044550">
    <property type="term" value="P:secondary metabolite biosynthetic process"/>
    <property type="evidence" value="ECO:0007669"/>
    <property type="project" value="TreeGrafter"/>
</dbReference>
<dbReference type="KEGG" id="aluc:AKAW2_31587A"/>
<evidence type="ECO:0000259" key="2">
    <source>
        <dbReference type="Pfam" id="PF05199"/>
    </source>
</evidence>
<dbReference type="InterPro" id="IPR012132">
    <property type="entry name" value="GMC_OxRdtase"/>
</dbReference>
<sequence>MVSGVGPEKQLQELNITPVLKNDAVGQNMHDHIVFAVAYRVKTPTSSILLDDEKRWHEEDLFKENVTGMMTNPGPDFGGIVDIPSDLRNFSLSTKADLGSLPKDWPELIVVSFPLGHDYPDDGYNYASLMGVPMTSMSVGNITLNSTKMSDKPVVHPHWLTSTTDLEVSIASLKYMRRIFENPAMEPIIIGDEFAPGPEAATWAEVEHALKNSFLMFAEKITDNIINDQKSGKKKGHDELRTDL</sequence>
<dbReference type="Proteomes" id="UP000661280">
    <property type="component" value="Chromosome 3"/>
</dbReference>
<keyword evidence="4" id="KW-1185">Reference proteome</keyword>
<dbReference type="PANTHER" id="PTHR11552">
    <property type="entry name" value="GLUCOSE-METHANOL-CHOLINE GMC OXIDOREDUCTASE"/>
    <property type="match status" value="1"/>
</dbReference>
<dbReference type="GO" id="GO:0016614">
    <property type="term" value="F:oxidoreductase activity, acting on CH-OH group of donors"/>
    <property type="evidence" value="ECO:0007669"/>
    <property type="project" value="InterPro"/>
</dbReference>
<evidence type="ECO:0000256" key="1">
    <source>
        <dbReference type="ARBA" id="ARBA00010790"/>
    </source>
</evidence>
<dbReference type="RefSeq" id="XP_041542034.1">
    <property type="nucleotide sequence ID" value="XM_041688229.1"/>
</dbReference>
<dbReference type="Gene3D" id="3.50.50.60">
    <property type="entry name" value="FAD/NAD(P)-binding domain"/>
    <property type="match status" value="1"/>
</dbReference>
<accession>A0A7R7ZXC8</accession>
<dbReference type="GeneID" id="64959593"/>
<gene>
    <name evidence="3" type="ORF">AKAW2_31587A</name>
</gene>
<dbReference type="EMBL" id="AP024427">
    <property type="protein sequence ID" value="BCR98268.1"/>
    <property type="molecule type" value="Genomic_DNA"/>
</dbReference>
<proteinExistence type="inferred from homology"/>